<dbReference type="PROSITE" id="PS51201">
    <property type="entry name" value="RCK_N"/>
    <property type="match status" value="1"/>
</dbReference>
<evidence type="ECO:0000313" key="5">
    <source>
        <dbReference type="Proteomes" id="UP000037269"/>
    </source>
</evidence>
<keyword evidence="5" id="KW-1185">Reference proteome</keyword>
<protein>
    <submittedName>
        <fullName evidence="3">Potassium uptake system protein</fullName>
    </submittedName>
    <submittedName>
        <fullName evidence="4">Trk system potassium uptake protein TrkA</fullName>
    </submittedName>
</protein>
<dbReference type="InterPro" id="IPR003148">
    <property type="entry name" value="RCK_N"/>
</dbReference>
<dbReference type="GeneID" id="42304615"/>
<dbReference type="EMBL" id="FNED01000047">
    <property type="protein sequence ID" value="SDK28571.1"/>
    <property type="molecule type" value="Genomic_DNA"/>
</dbReference>
<dbReference type="SUPFAM" id="SSF116726">
    <property type="entry name" value="TrkA C-terminal domain-like"/>
    <property type="match status" value="1"/>
</dbReference>
<dbReference type="Pfam" id="PF02254">
    <property type="entry name" value="TrkA_N"/>
    <property type="match status" value="1"/>
</dbReference>
<dbReference type="AlphaFoldDB" id="A0A0D1YMM5"/>
<feature type="domain" description="RCK C-terminal" evidence="2">
    <location>
        <begin position="136"/>
        <end position="218"/>
    </location>
</feature>
<evidence type="ECO:0000313" key="6">
    <source>
        <dbReference type="Proteomes" id="UP000182836"/>
    </source>
</evidence>
<dbReference type="GO" id="GO:0008324">
    <property type="term" value="F:monoatomic cation transmembrane transporter activity"/>
    <property type="evidence" value="ECO:0007669"/>
    <property type="project" value="InterPro"/>
</dbReference>
<feature type="domain" description="RCK N-terminal" evidence="1">
    <location>
        <begin position="3"/>
        <end position="119"/>
    </location>
</feature>
<accession>A0A0D1YMM5</accession>
<organism evidence="3 5">
    <name type="scientific">Aneurinibacillus migulanus</name>
    <name type="common">Bacillus migulanus</name>
    <dbReference type="NCBI Taxonomy" id="47500"/>
    <lineage>
        <taxon>Bacteria</taxon>
        <taxon>Bacillati</taxon>
        <taxon>Bacillota</taxon>
        <taxon>Bacilli</taxon>
        <taxon>Bacillales</taxon>
        <taxon>Paenibacillaceae</taxon>
        <taxon>Aneurinibacillus group</taxon>
        <taxon>Aneurinibacillus</taxon>
    </lineage>
</organism>
<dbReference type="PANTHER" id="PTHR43833">
    <property type="entry name" value="POTASSIUM CHANNEL PROTEIN 2-RELATED-RELATED"/>
    <property type="match status" value="1"/>
</dbReference>
<dbReference type="InterPro" id="IPR036291">
    <property type="entry name" value="NAD(P)-bd_dom_sf"/>
</dbReference>
<dbReference type="InterPro" id="IPR036721">
    <property type="entry name" value="RCK_C_sf"/>
</dbReference>
<dbReference type="RefSeq" id="WP_043063186.1">
    <property type="nucleotide sequence ID" value="NZ_BJOA01000162.1"/>
</dbReference>
<reference evidence="3 5" key="1">
    <citation type="submission" date="2015-07" db="EMBL/GenBank/DDBJ databases">
        <title>Fjat-14205 dsm 2895.</title>
        <authorList>
            <person name="Liu B."/>
            <person name="Wang J."/>
            <person name="Zhu Y."/>
            <person name="Liu G."/>
            <person name="Chen Q."/>
            <person name="Chen Z."/>
            <person name="Lan J."/>
            <person name="Che J."/>
            <person name="Ge C."/>
            <person name="Shi H."/>
            <person name="Pan Z."/>
            <person name="Liu X."/>
        </authorList>
    </citation>
    <scope>NUCLEOTIDE SEQUENCE [LARGE SCALE GENOMIC DNA]</scope>
    <source>
        <strain evidence="3 5">DSM 2895</strain>
    </source>
</reference>
<dbReference type="Pfam" id="PF02080">
    <property type="entry name" value="TrkA_C"/>
    <property type="match status" value="1"/>
</dbReference>
<dbReference type="Gene3D" id="3.40.50.720">
    <property type="entry name" value="NAD(P)-binding Rossmann-like Domain"/>
    <property type="match status" value="1"/>
</dbReference>
<dbReference type="EMBL" id="LGUG01000004">
    <property type="protein sequence ID" value="KON94979.1"/>
    <property type="molecule type" value="Genomic_DNA"/>
</dbReference>
<dbReference type="Proteomes" id="UP000037269">
    <property type="component" value="Unassembled WGS sequence"/>
</dbReference>
<evidence type="ECO:0000259" key="2">
    <source>
        <dbReference type="PROSITE" id="PS51202"/>
    </source>
</evidence>
<dbReference type="Proteomes" id="UP000182836">
    <property type="component" value="Unassembled WGS sequence"/>
</dbReference>
<evidence type="ECO:0000313" key="3">
    <source>
        <dbReference type="EMBL" id="KON94979.1"/>
    </source>
</evidence>
<sequence>MGSQSYAIIGMGRFGASVAQALYSMGYDVMVMDENEERIQDHINIATHAVQADSTDEQALREVGIRNFDVVVVAIGADIQASILTTLILKELGVKMIVAKAQNERHGQVLYKVGADRVVFPERDMGLRVAHNLISPNVLDFVELAEEYSIAEVAASEAMDGKSLTELDVRARFGVNVMAIKSGNSFNIAPSATDTIQEGDILVVIGHNDDLKKFEEES</sequence>
<dbReference type="PANTHER" id="PTHR43833:SF7">
    <property type="entry name" value="KTR SYSTEM POTASSIUM UPTAKE PROTEIN C"/>
    <property type="match status" value="1"/>
</dbReference>
<dbReference type="InterPro" id="IPR050721">
    <property type="entry name" value="Trk_Ktr_HKT_K-transport"/>
</dbReference>
<evidence type="ECO:0000259" key="1">
    <source>
        <dbReference type="PROSITE" id="PS51201"/>
    </source>
</evidence>
<dbReference type="PATRIC" id="fig|47500.12.peg.3942"/>
<reference evidence="4 6" key="2">
    <citation type="submission" date="2016-10" db="EMBL/GenBank/DDBJ databases">
        <authorList>
            <person name="de Groot N.N."/>
        </authorList>
    </citation>
    <scope>NUCLEOTIDE SEQUENCE [LARGE SCALE GENOMIC DNA]</scope>
    <source>
        <strain evidence="4 6">DSM 2895</strain>
    </source>
</reference>
<gene>
    <name evidence="3" type="ORF">AF333_05260</name>
    <name evidence="4" type="ORF">SAMN04487909_14723</name>
</gene>
<name>A0A0D1YMM5_ANEMI</name>
<dbReference type="OrthoDB" id="9776294at2"/>
<dbReference type="SUPFAM" id="SSF51735">
    <property type="entry name" value="NAD(P)-binding Rossmann-fold domains"/>
    <property type="match status" value="1"/>
</dbReference>
<dbReference type="InterPro" id="IPR006037">
    <property type="entry name" value="RCK_C"/>
</dbReference>
<proteinExistence type="predicted"/>
<dbReference type="STRING" id="47500.AF333_05260"/>
<dbReference type="PROSITE" id="PS51202">
    <property type="entry name" value="RCK_C"/>
    <property type="match status" value="1"/>
</dbReference>
<dbReference type="GO" id="GO:0006813">
    <property type="term" value="P:potassium ion transport"/>
    <property type="evidence" value="ECO:0007669"/>
    <property type="project" value="InterPro"/>
</dbReference>
<dbReference type="Gene3D" id="3.30.70.1450">
    <property type="entry name" value="Regulator of K+ conductance, C-terminal domain"/>
    <property type="match status" value="1"/>
</dbReference>
<evidence type="ECO:0000313" key="4">
    <source>
        <dbReference type="EMBL" id="SDK28571.1"/>
    </source>
</evidence>